<dbReference type="Gene3D" id="3.40.47.10">
    <property type="match status" value="1"/>
</dbReference>
<evidence type="ECO:0000313" key="9">
    <source>
        <dbReference type="EMBL" id="HCY80455.1"/>
    </source>
</evidence>
<dbReference type="PIRSF" id="PIRSF000429">
    <property type="entry name" value="Ac-CoA_Ac_transf"/>
    <property type="match status" value="1"/>
</dbReference>
<evidence type="ECO:0000256" key="3">
    <source>
        <dbReference type="ARBA" id="ARBA00022679"/>
    </source>
</evidence>
<dbReference type="InterPro" id="IPR020616">
    <property type="entry name" value="Thiolase_N"/>
</dbReference>
<protein>
    <submittedName>
        <fullName evidence="9">Acetyl-CoA C-acyltransferase</fullName>
        <ecNumber evidence="9">2.3.1.9</ecNumber>
    </submittedName>
</protein>
<evidence type="ECO:0000256" key="1">
    <source>
        <dbReference type="ARBA" id="ARBA00005189"/>
    </source>
</evidence>
<dbReference type="GO" id="GO:0010124">
    <property type="term" value="P:phenylacetate catabolic process"/>
    <property type="evidence" value="ECO:0007669"/>
    <property type="project" value="TreeGrafter"/>
</dbReference>
<dbReference type="InterPro" id="IPR020617">
    <property type="entry name" value="Thiolase_C"/>
</dbReference>
<organism evidence="9 10">
    <name type="scientific">Xanthomarina gelatinilytica</name>
    <dbReference type="NCBI Taxonomy" id="1137281"/>
    <lineage>
        <taxon>Bacteria</taxon>
        <taxon>Pseudomonadati</taxon>
        <taxon>Bacteroidota</taxon>
        <taxon>Flavobacteriia</taxon>
        <taxon>Flavobacteriales</taxon>
        <taxon>Flavobacteriaceae</taxon>
        <taxon>Xanthomarina</taxon>
    </lineage>
</organism>
<evidence type="ECO:0000259" key="8">
    <source>
        <dbReference type="Pfam" id="PF02803"/>
    </source>
</evidence>
<gene>
    <name evidence="9" type="ORF">DHV22_02035</name>
</gene>
<dbReference type="Pfam" id="PF00108">
    <property type="entry name" value="Thiolase_N"/>
    <property type="match status" value="1"/>
</dbReference>
<comment type="similarity">
    <text evidence="2 6">Belongs to the thiolase-like superfamily. Thiolase family.</text>
</comment>
<dbReference type="PROSITE" id="PS00737">
    <property type="entry name" value="THIOLASE_2"/>
    <property type="match status" value="1"/>
</dbReference>
<keyword evidence="3 6" id="KW-0808">Transferase</keyword>
<feature type="active site" description="Proton acceptor" evidence="5">
    <location>
        <position position="382"/>
    </location>
</feature>
<feature type="domain" description="Thiolase N-terminal" evidence="7">
    <location>
        <begin position="6"/>
        <end position="264"/>
    </location>
</feature>
<dbReference type="InterPro" id="IPR002155">
    <property type="entry name" value="Thiolase"/>
</dbReference>
<dbReference type="Proteomes" id="UP000263268">
    <property type="component" value="Unassembled WGS sequence"/>
</dbReference>
<dbReference type="PANTHER" id="PTHR43853">
    <property type="entry name" value="3-KETOACYL-COA THIOLASE, PEROXISOMAL"/>
    <property type="match status" value="1"/>
</dbReference>
<proteinExistence type="inferred from homology"/>
<dbReference type="GO" id="GO:0003985">
    <property type="term" value="F:acetyl-CoA C-acetyltransferase activity"/>
    <property type="evidence" value="ECO:0007669"/>
    <property type="project" value="UniProtKB-EC"/>
</dbReference>
<dbReference type="EC" id="2.3.1.9" evidence="9"/>
<feature type="domain" description="Thiolase C-terminal" evidence="8">
    <location>
        <begin position="272"/>
        <end position="394"/>
    </location>
</feature>
<evidence type="ECO:0000259" key="7">
    <source>
        <dbReference type="Pfam" id="PF00108"/>
    </source>
</evidence>
<dbReference type="PANTHER" id="PTHR43853:SF21">
    <property type="entry name" value="STEROID 3-KETOACYL-COA THIOLASE"/>
    <property type="match status" value="1"/>
</dbReference>
<dbReference type="SUPFAM" id="SSF53901">
    <property type="entry name" value="Thiolase-like"/>
    <property type="match status" value="2"/>
</dbReference>
<evidence type="ECO:0000256" key="2">
    <source>
        <dbReference type="ARBA" id="ARBA00010982"/>
    </source>
</evidence>
<evidence type="ECO:0000256" key="4">
    <source>
        <dbReference type="ARBA" id="ARBA00023315"/>
    </source>
</evidence>
<dbReference type="InterPro" id="IPR050215">
    <property type="entry name" value="Thiolase-like_sf_Thiolase"/>
</dbReference>
<keyword evidence="4 6" id="KW-0012">Acyltransferase</keyword>
<dbReference type="AlphaFoldDB" id="A0A3D6BQW6"/>
<dbReference type="CDD" id="cd00751">
    <property type="entry name" value="thiolase"/>
    <property type="match status" value="1"/>
</dbReference>
<feature type="active site" description="Proton acceptor" evidence="5">
    <location>
        <position position="350"/>
    </location>
</feature>
<dbReference type="EMBL" id="DPRK01000030">
    <property type="protein sequence ID" value="HCY80455.1"/>
    <property type="molecule type" value="Genomic_DNA"/>
</dbReference>
<comment type="pathway">
    <text evidence="1">Lipid metabolism.</text>
</comment>
<sequence>MSKQAYIVKAYRTAVGKAPKGVFRFKRTDELAAETIKHMMKELPNLDKKRIDDVIVGNAMPEGSQGLNMARFISLIGLESVDVPGVTVNRFCASGIETIAMASAKIQAGMADCIIAGGAESMSAVPMTGFKPELNYDTVKAGHEDYYWGMGNTAEAVAKQFKVSREDQDEFAYHSHMKALKAQAENRFQDQIVPIEVEQTYLDENGKKATKSYTVTKDEGPRKGTNLEALAKLRPVFAANGSVTAGNSSQMSDGAAFVMIMSEEMVKELGLEPIARLVNYAAAGVEPRIMGIGPVKAIPKALKLAGLKQSDLELIELNEAFASQSIAVIRELNLNPDIINVNGGAIALGHPLGCTGAKLSVQLFDEMRKRNMTGKYGAVTMCVGTGQGACGIFEFLS</sequence>
<feature type="active site" description="Acyl-thioester intermediate" evidence="5">
    <location>
        <position position="92"/>
    </location>
</feature>
<dbReference type="InterPro" id="IPR016039">
    <property type="entry name" value="Thiolase-like"/>
</dbReference>
<dbReference type="NCBIfam" id="TIGR01930">
    <property type="entry name" value="AcCoA-C-Actrans"/>
    <property type="match status" value="1"/>
</dbReference>
<evidence type="ECO:0000256" key="6">
    <source>
        <dbReference type="RuleBase" id="RU003557"/>
    </source>
</evidence>
<dbReference type="PROSITE" id="PS00098">
    <property type="entry name" value="THIOLASE_1"/>
    <property type="match status" value="1"/>
</dbReference>
<reference evidence="9 10" key="1">
    <citation type="journal article" date="2018" name="Nat. Biotechnol.">
        <title>A standardized bacterial taxonomy based on genome phylogeny substantially revises the tree of life.</title>
        <authorList>
            <person name="Parks D.H."/>
            <person name="Chuvochina M."/>
            <person name="Waite D.W."/>
            <person name="Rinke C."/>
            <person name="Skarshewski A."/>
            <person name="Chaumeil P.A."/>
            <person name="Hugenholtz P."/>
        </authorList>
    </citation>
    <scope>NUCLEOTIDE SEQUENCE [LARGE SCALE GENOMIC DNA]</scope>
    <source>
        <strain evidence="9">UBA10227</strain>
    </source>
</reference>
<dbReference type="Pfam" id="PF02803">
    <property type="entry name" value="Thiolase_C"/>
    <property type="match status" value="1"/>
</dbReference>
<dbReference type="GO" id="GO:0005737">
    <property type="term" value="C:cytoplasm"/>
    <property type="evidence" value="ECO:0007669"/>
    <property type="project" value="UniProtKB-ARBA"/>
</dbReference>
<evidence type="ECO:0000313" key="10">
    <source>
        <dbReference type="Proteomes" id="UP000263268"/>
    </source>
</evidence>
<accession>A0A3D6BQW6</accession>
<comment type="caution">
    <text evidence="9">The sequence shown here is derived from an EMBL/GenBank/DDBJ whole genome shotgun (WGS) entry which is preliminary data.</text>
</comment>
<dbReference type="FunFam" id="3.40.47.10:FF:000010">
    <property type="entry name" value="Acetyl-CoA acetyltransferase (Thiolase)"/>
    <property type="match status" value="1"/>
</dbReference>
<dbReference type="InterPro" id="IPR020613">
    <property type="entry name" value="Thiolase_CS"/>
</dbReference>
<name>A0A3D6BQW6_9FLAO</name>
<dbReference type="InterPro" id="IPR020615">
    <property type="entry name" value="Thiolase_acyl_enz_int_AS"/>
</dbReference>
<dbReference type="GO" id="GO:0006635">
    <property type="term" value="P:fatty acid beta-oxidation"/>
    <property type="evidence" value="ECO:0007669"/>
    <property type="project" value="TreeGrafter"/>
</dbReference>
<evidence type="ECO:0000256" key="5">
    <source>
        <dbReference type="PIRSR" id="PIRSR000429-1"/>
    </source>
</evidence>